<dbReference type="InterPro" id="IPR003599">
    <property type="entry name" value="Ig_sub"/>
</dbReference>
<gene>
    <name evidence="10" type="ORF">KOW79_006147</name>
</gene>
<organism evidence="10 11">
    <name type="scientific">Hemibagrus wyckioides</name>
    <dbReference type="NCBI Taxonomy" id="337641"/>
    <lineage>
        <taxon>Eukaryota</taxon>
        <taxon>Metazoa</taxon>
        <taxon>Chordata</taxon>
        <taxon>Craniata</taxon>
        <taxon>Vertebrata</taxon>
        <taxon>Euteleostomi</taxon>
        <taxon>Actinopterygii</taxon>
        <taxon>Neopterygii</taxon>
        <taxon>Teleostei</taxon>
        <taxon>Ostariophysi</taxon>
        <taxon>Siluriformes</taxon>
        <taxon>Bagridae</taxon>
        <taxon>Hemibagrus</taxon>
    </lineage>
</organism>
<dbReference type="OrthoDB" id="8924181at2759"/>
<accession>A0A9D3NZ82</accession>
<dbReference type="InterPro" id="IPR007110">
    <property type="entry name" value="Ig-like_dom"/>
</dbReference>
<dbReference type="Proteomes" id="UP000824219">
    <property type="component" value="Linkage Group LG07"/>
</dbReference>
<dbReference type="PROSITE" id="PS50835">
    <property type="entry name" value="IG_LIKE"/>
    <property type="match status" value="1"/>
</dbReference>
<evidence type="ECO:0000256" key="2">
    <source>
        <dbReference type="ARBA" id="ARBA00022692"/>
    </source>
</evidence>
<comment type="subcellular location">
    <subcellularLocation>
        <location evidence="1">Membrane</location>
    </subcellularLocation>
</comment>
<feature type="signal peptide" evidence="8">
    <location>
        <begin position="1"/>
        <end position="20"/>
    </location>
</feature>
<dbReference type="InterPro" id="IPR013783">
    <property type="entry name" value="Ig-like_fold"/>
</dbReference>
<dbReference type="Pfam" id="PF07686">
    <property type="entry name" value="V-set"/>
    <property type="match status" value="1"/>
</dbReference>
<evidence type="ECO:0000256" key="1">
    <source>
        <dbReference type="ARBA" id="ARBA00004370"/>
    </source>
</evidence>
<feature type="chain" id="PRO_5039326797" description="Ig-like domain-containing protein" evidence="8">
    <location>
        <begin position="21"/>
        <end position="349"/>
    </location>
</feature>
<dbReference type="SMART" id="SM00409">
    <property type="entry name" value="IG"/>
    <property type="match status" value="1"/>
</dbReference>
<dbReference type="GO" id="GO:0016020">
    <property type="term" value="C:membrane"/>
    <property type="evidence" value="ECO:0007669"/>
    <property type="project" value="UniProtKB-SubCell"/>
</dbReference>
<protein>
    <recommendedName>
        <fullName evidence="9">Ig-like domain-containing protein</fullName>
    </recommendedName>
</protein>
<dbReference type="Gene3D" id="2.60.40.10">
    <property type="entry name" value="Immunoglobulins"/>
    <property type="match status" value="2"/>
</dbReference>
<dbReference type="AlphaFoldDB" id="A0A9D3NZ82"/>
<comment type="caution">
    <text evidence="10">The sequence shown here is derived from an EMBL/GenBank/DDBJ whole genome shotgun (WGS) entry which is preliminary data.</text>
</comment>
<sequence>MNLTLQLCLLMTFLICTVHSDVELHQKVAMTKSTTKLAKIECTFSSECKFYIQWYQKKDAEPFKRIQYVDINSAAHSNDHGFGYLKSEKTARNKLALIIPNVKPEHSATYYCACWVEEHSEIKTCETNSYGQTYYYKVFGSGTRLTVADTPVKEPQVSTFTVFKPENNEKAVLLCQARGMYPDLVRFTWQAEDHNKQNVQLGNDEHLEQREEDPEVRITSMLIIDKQKAENNKFTCTVQHDSSVKNKKLSIPTDEDIRKTKPKPSTNCSTHIAVKGVEDEEEEISNFGLFALSRSLYLFSVTYVILLVKNVFYFCTVSVLLCMRNPANMEMIRGKVSFIAKFSNLFSGQ</sequence>
<keyword evidence="4 7" id="KW-0472">Membrane</keyword>
<evidence type="ECO:0000259" key="9">
    <source>
        <dbReference type="PROSITE" id="PS50835"/>
    </source>
</evidence>
<dbReference type="InterPro" id="IPR003597">
    <property type="entry name" value="Ig_C1-set"/>
</dbReference>
<evidence type="ECO:0000256" key="3">
    <source>
        <dbReference type="ARBA" id="ARBA00022989"/>
    </source>
</evidence>
<keyword evidence="5" id="KW-0675">Receptor</keyword>
<dbReference type="PANTHER" id="PTHR19256">
    <property type="entry name" value="T-CELL RECEPTOR GAMMA CHAIN"/>
    <property type="match status" value="1"/>
</dbReference>
<evidence type="ECO:0000313" key="10">
    <source>
        <dbReference type="EMBL" id="KAG7329925.1"/>
    </source>
</evidence>
<evidence type="ECO:0000256" key="5">
    <source>
        <dbReference type="ARBA" id="ARBA00023170"/>
    </source>
</evidence>
<evidence type="ECO:0000256" key="6">
    <source>
        <dbReference type="ARBA" id="ARBA00023319"/>
    </source>
</evidence>
<feature type="domain" description="Ig-like" evidence="9">
    <location>
        <begin position="155"/>
        <end position="250"/>
    </location>
</feature>
<evidence type="ECO:0000256" key="8">
    <source>
        <dbReference type="SAM" id="SignalP"/>
    </source>
</evidence>
<dbReference type="PANTHER" id="PTHR19256:SF65">
    <property type="entry name" value="T CELL RECEPTOR GAMMA CONSTANT 1-RELATED"/>
    <property type="match status" value="1"/>
</dbReference>
<dbReference type="InterPro" id="IPR051117">
    <property type="entry name" value="TRG_var/const_region"/>
</dbReference>
<keyword evidence="11" id="KW-1185">Reference proteome</keyword>
<evidence type="ECO:0000313" key="11">
    <source>
        <dbReference type="Proteomes" id="UP000824219"/>
    </source>
</evidence>
<evidence type="ECO:0000256" key="7">
    <source>
        <dbReference type="SAM" id="Phobius"/>
    </source>
</evidence>
<keyword evidence="2 7" id="KW-0812">Transmembrane</keyword>
<dbReference type="InterPro" id="IPR036179">
    <property type="entry name" value="Ig-like_dom_sf"/>
</dbReference>
<feature type="transmembrane region" description="Helical" evidence="7">
    <location>
        <begin position="296"/>
        <end position="323"/>
    </location>
</feature>
<keyword evidence="8" id="KW-0732">Signal</keyword>
<keyword evidence="6" id="KW-0393">Immunoglobulin domain</keyword>
<name>A0A9D3NZ82_9TELE</name>
<dbReference type="Pfam" id="PF07654">
    <property type="entry name" value="C1-set"/>
    <property type="match status" value="1"/>
</dbReference>
<dbReference type="InterPro" id="IPR013106">
    <property type="entry name" value="Ig_V-set"/>
</dbReference>
<proteinExistence type="predicted"/>
<dbReference type="EMBL" id="JAHKSW010000007">
    <property type="protein sequence ID" value="KAG7329925.1"/>
    <property type="molecule type" value="Genomic_DNA"/>
</dbReference>
<keyword evidence="3 7" id="KW-1133">Transmembrane helix</keyword>
<evidence type="ECO:0000256" key="4">
    <source>
        <dbReference type="ARBA" id="ARBA00023136"/>
    </source>
</evidence>
<reference evidence="10 11" key="1">
    <citation type="submission" date="2021-06" db="EMBL/GenBank/DDBJ databases">
        <title>Chromosome-level genome assembly of the red-tail catfish (Hemibagrus wyckioides).</title>
        <authorList>
            <person name="Shao F."/>
        </authorList>
    </citation>
    <scope>NUCLEOTIDE SEQUENCE [LARGE SCALE GENOMIC DNA]</scope>
    <source>
        <strain evidence="10">EC202008001</strain>
        <tissue evidence="10">Blood</tissue>
    </source>
</reference>
<dbReference type="SUPFAM" id="SSF48726">
    <property type="entry name" value="Immunoglobulin"/>
    <property type="match status" value="2"/>
</dbReference>